<evidence type="ECO:0000313" key="3">
    <source>
        <dbReference type="EMBL" id="KFA94158.1"/>
    </source>
</evidence>
<organism evidence="3 4">
    <name type="scientific">Archangium violaceum Cb vi76</name>
    <dbReference type="NCBI Taxonomy" id="1406225"/>
    <lineage>
        <taxon>Bacteria</taxon>
        <taxon>Pseudomonadati</taxon>
        <taxon>Myxococcota</taxon>
        <taxon>Myxococcia</taxon>
        <taxon>Myxococcales</taxon>
        <taxon>Cystobacterineae</taxon>
        <taxon>Archangiaceae</taxon>
        <taxon>Archangium</taxon>
    </lineage>
</organism>
<sequence>MLRTSFVEGPGGVRLAVSETGPSSGAPSVLFVHGFAQSRQSWEAVLQGGLARNHRLVAVDLRGHGDSDKPEGDEPYVNGVHFADDLQAVIQKLGLERPVVAAWSYGGVVVGDYLRHHGDAALGGLFFVAASLRTGRPARALFGPGMLANARGLLAEDVESYEAAARSFFDACAARRMDPKLAEESVRTMLRVPLHVRRALLSRAEDYSVELERCGCPLAVLHGGLDQVVLPAMSSEVVLARARTARCTWFSNVGHLPFLEARADFEAVLAEFVKDASNASRSAARAV</sequence>
<dbReference type="PANTHER" id="PTHR43798">
    <property type="entry name" value="MONOACYLGLYCEROL LIPASE"/>
    <property type="match status" value="1"/>
</dbReference>
<dbReference type="InterPro" id="IPR000073">
    <property type="entry name" value="AB_hydrolase_1"/>
</dbReference>
<dbReference type="SUPFAM" id="SSF53474">
    <property type="entry name" value="alpha/beta-Hydrolases"/>
    <property type="match status" value="1"/>
</dbReference>
<dbReference type="InterPro" id="IPR029058">
    <property type="entry name" value="AB_hydrolase_fold"/>
</dbReference>
<dbReference type="Gene3D" id="3.40.50.1820">
    <property type="entry name" value="alpha/beta hydrolase"/>
    <property type="match status" value="1"/>
</dbReference>
<gene>
    <name evidence="3" type="ORF">Q664_04325</name>
</gene>
<comment type="caution">
    <text evidence="3">The sequence shown here is derived from an EMBL/GenBank/DDBJ whole genome shotgun (WGS) entry which is preliminary data.</text>
</comment>
<dbReference type="Pfam" id="PF12697">
    <property type="entry name" value="Abhydrolase_6"/>
    <property type="match status" value="1"/>
</dbReference>
<dbReference type="AlphaFoldDB" id="A0A084T0C3"/>
<dbReference type="Proteomes" id="UP000028547">
    <property type="component" value="Unassembled WGS sequence"/>
</dbReference>
<dbReference type="InterPro" id="IPR050266">
    <property type="entry name" value="AB_hydrolase_sf"/>
</dbReference>
<reference evidence="3 4" key="1">
    <citation type="submission" date="2014-07" db="EMBL/GenBank/DDBJ databases">
        <title>Draft Genome Sequence of Gephyronic Acid Producer, Cystobacter violaceus Strain Cb vi76.</title>
        <authorList>
            <person name="Stevens D.C."/>
            <person name="Young J."/>
            <person name="Carmichael R."/>
            <person name="Tan J."/>
            <person name="Taylor R.E."/>
        </authorList>
    </citation>
    <scope>NUCLEOTIDE SEQUENCE [LARGE SCALE GENOMIC DNA]</scope>
    <source>
        <strain evidence="3 4">Cb vi76</strain>
    </source>
</reference>
<keyword evidence="1 3" id="KW-0378">Hydrolase</keyword>
<dbReference type="GO" id="GO:0016787">
    <property type="term" value="F:hydrolase activity"/>
    <property type="evidence" value="ECO:0007669"/>
    <property type="project" value="UniProtKB-KW"/>
</dbReference>
<protein>
    <submittedName>
        <fullName evidence="3">Alpha/beta hydrolase</fullName>
    </submittedName>
</protein>
<dbReference type="GO" id="GO:0016020">
    <property type="term" value="C:membrane"/>
    <property type="evidence" value="ECO:0007669"/>
    <property type="project" value="TreeGrafter"/>
</dbReference>
<accession>A0A084T0C3</accession>
<evidence type="ECO:0000256" key="1">
    <source>
        <dbReference type="ARBA" id="ARBA00022801"/>
    </source>
</evidence>
<name>A0A084T0C3_9BACT</name>
<evidence type="ECO:0000259" key="2">
    <source>
        <dbReference type="Pfam" id="PF12697"/>
    </source>
</evidence>
<dbReference type="PANTHER" id="PTHR43798:SF31">
    <property type="entry name" value="AB HYDROLASE SUPERFAMILY PROTEIN YCLE"/>
    <property type="match status" value="1"/>
</dbReference>
<evidence type="ECO:0000313" key="4">
    <source>
        <dbReference type="Proteomes" id="UP000028547"/>
    </source>
</evidence>
<feature type="domain" description="AB hydrolase-1" evidence="2">
    <location>
        <begin position="29"/>
        <end position="266"/>
    </location>
</feature>
<proteinExistence type="predicted"/>
<dbReference type="EMBL" id="JPMI01000025">
    <property type="protein sequence ID" value="KFA94158.1"/>
    <property type="molecule type" value="Genomic_DNA"/>
</dbReference>